<organism evidence="2 3">
    <name type="scientific">Polarella glacialis</name>
    <name type="common">Dinoflagellate</name>
    <dbReference type="NCBI Taxonomy" id="89957"/>
    <lineage>
        <taxon>Eukaryota</taxon>
        <taxon>Sar</taxon>
        <taxon>Alveolata</taxon>
        <taxon>Dinophyceae</taxon>
        <taxon>Suessiales</taxon>
        <taxon>Suessiaceae</taxon>
        <taxon>Polarella</taxon>
    </lineage>
</organism>
<dbReference type="Proteomes" id="UP000654075">
    <property type="component" value="Unassembled WGS sequence"/>
</dbReference>
<evidence type="ECO:0000313" key="2">
    <source>
        <dbReference type="EMBL" id="CAE8613112.1"/>
    </source>
</evidence>
<gene>
    <name evidence="2" type="ORF">PGLA1383_LOCUS30893</name>
</gene>
<proteinExistence type="predicted"/>
<protein>
    <submittedName>
        <fullName evidence="2">Uncharacterized protein</fullName>
    </submittedName>
</protein>
<dbReference type="AlphaFoldDB" id="A0A813FHD8"/>
<sequence>MWLQAAPKGAAQEDRTPAIPARPAMGSHPIHSSRLVTPNMVRVAVSSSVPARFDSFTVPIMVANPGAQVQRAVTPGMHQRHFAVETPPSTPGLRMWAYPGTQGAYPAVQSRHLPVARYG</sequence>
<feature type="region of interest" description="Disordered" evidence="1">
    <location>
        <begin position="1"/>
        <end position="33"/>
    </location>
</feature>
<reference evidence="2" key="1">
    <citation type="submission" date="2021-02" db="EMBL/GenBank/DDBJ databases">
        <authorList>
            <person name="Dougan E. K."/>
            <person name="Rhodes N."/>
            <person name="Thang M."/>
            <person name="Chan C."/>
        </authorList>
    </citation>
    <scope>NUCLEOTIDE SEQUENCE</scope>
</reference>
<accession>A0A813FHD8</accession>
<evidence type="ECO:0000313" key="3">
    <source>
        <dbReference type="Proteomes" id="UP000654075"/>
    </source>
</evidence>
<evidence type="ECO:0000256" key="1">
    <source>
        <dbReference type="SAM" id="MobiDB-lite"/>
    </source>
</evidence>
<name>A0A813FHD8_POLGL</name>
<keyword evidence="3" id="KW-1185">Reference proteome</keyword>
<dbReference type="EMBL" id="CAJNNV010025204">
    <property type="protein sequence ID" value="CAE8613112.1"/>
    <property type="molecule type" value="Genomic_DNA"/>
</dbReference>
<comment type="caution">
    <text evidence="2">The sequence shown here is derived from an EMBL/GenBank/DDBJ whole genome shotgun (WGS) entry which is preliminary data.</text>
</comment>